<evidence type="ECO:0000256" key="2">
    <source>
        <dbReference type="SAM" id="SignalP"/>
    </source>
</evidence>
<dbReference type="OrthoDB" id="7466391at2759"/>
<evidence type="ECO:0000256" key="1">
    <source>
        <dbReference type="SAM" id="MobiDB-lite"/>
    </source>
</evidence>
<accession>A0A8J9UGS9</accession>
<reference evidence="3" key="1">
    <citation type="submission" date="2021-12" db="EMBL/GenBank/DDBJ databases">
        <authorList>
            <person name="Martin H S."/>
        </authorList>
    </citation>
    <scope>NUCLEOTIDE SEQUENCE</scope>
</reference>
<evidence type="ECO:0000313" key="4">
    <source>
        <dbReference type="Proteomes" id="UP000838878"/>
    </source>
</evidence>
<dbReference type="Proteomes" id="UP000838878">
    <property type="component" value="Chromosome 14"/>
</dbReference>
<keyword evidence="2" id="KW-0732">Signal</keyword>
<feature type="signal peptide" evidence="2">
    <location>
        <begin position="1"/>
        <end position="17"/>
    </location>
</feature>
<dbReference type="AlphaFoldDB" id="A0A8J9UGS9"/>
<name>A0A8J9UGS9_9NEOP</name>
<feature type="compositionally biased region" description="Basic and acidic residues" evidence="1">
    <location>
        <begin position="179"/>
        <end position="196"/>
    </location>
</feature>
<dbReference type="EMBL" id="OV170234">
    <property type="protein sequence ID" value="CAH0719782.1"/>
    <property type="molecule type" value="Genomic_DNA"/>
</dbReference>
<keyword evidence="4" id="KW-1185">Reference proteome</keyword>
<feature type="region of interest" description="Disordered" evidence="1">
    <location>
        <begin position="179"/>
        <end position="200"/>
    </location>
</feature>
<feature type="non-terminal residue" evidence="3">
    <location>
        <position position="240"/>
    </location>
</feature>
<proteinExistence type="predicted"/>
<organism evidence="3 4">
    <name type="scientific">Brenthis ino</name>
    <name type="common">lesser marbled fritillary</name>
    <dbReference type="NCBI Taxonomy" id="405034"/>
    <lineage>
        <taxon>Eukaryota</taxon>
        <taxon>Metazoa</taxon>
        <taxon>Ecdysozoa</taxon>
        <taxon>Arthropoda</taxon>
        <taxon>Hexapoda</taxon>
        <taxon>Insecta</taxon>
        <taxon>Pterygota</taxon>
        <taxon>Neoptera</taxon>
        <taxon>Endopterygota</taxon>
        <taxon>Lepidoptera</taxon>
        <taxon>Glossata</taxon>
        <taxon>Ditrysia</taxon>
        <taxon>Papilionoidea</taxon>
        <taxon>Nymphalidae</taxon>
        <taxon>Heliconiinae</taxon>
        <taxon>Argynnini</taxon>
        <taxon>Brenthis</taxon>
    </lineage>
</organism>
<protein>
    <submittedName>
        <fullName evidence="3">Uncharacterized protein</fullName>
    </submittedName>
</protein>
<gene>
    <name evidence="3" type="ORF">BINO364_LOCUS6083</name>
</gene>
<evidence type="ECO:0000313" key="3">
    <source>
        <dbReference type="EMBL" id="CAH0719782.1"/>
    </source>
</evidence>
<sequence>MITRAAFCILIVASVQGSDTKTSGISQFWANDYKVFDQIYGRTSDKDLYGATLPPPIRFDAPKTIQIGASKKNERYVTYEKNILDLELPYDFSDRYAKLFSKSLLTEKSKPSSALQFISFSDFKPISKSTDPETYNYLKNLEKKTKQKETKNKAISSDFEEDEAYKSIQDIIDAHEANKADTTEEARTKRPKENVRNRNRNKVRFINNNSIKSRCVSRRCRAPVRTRPYLKIKRYRYSKR</sequence>
<feature type="chain" id="PRO_5035428840" evidence="2">
    <location>
        <begin position="18"/>
        <end position="240"/>
    </location>
</feature>